<feature type="non-terminal residue" evidence="1">
    <location>
        <position position="80"/>
    </location>
</feature>
<organism evidence="1 2">
    <name type="scientific">Iphiclides podalirius</name>
    <name type="common">scarce swallowtail</name>
    <dbReference type="NCBI Taxonomy" id="110791"/>
    <lineage>
        <taxon>Eukaryota</taxon>
        <taxon>Metazoa</taxon>
        <taxon>Ecdysozoa</taxon>
        <taxon>Arthropoda</taxon>
        <taxon>Hexapoda</taxon>
        <taxon>Insecta</taxon>
        <taxon>Pterygota</taxon>
        <taxon>Neoptera</taxon>
        <taxon>Endopterygota</taxon>
        <taxon>Lepidoptera</taxon>
        <taxon>Glossata</taxon>
        <taxon>Ditrysia</taxon>
        <taxon>Papilionoidea</taxon>
        <taxon>Papilionidae</taxon>
        <taxon>Papilioninae</taxon>
        <taxon>Iphiclides</taxon>
    </lineage>
</organism>
<evidence type="ECO:0000313" key="1">
    <source>
        <dbReference type="EMBL" id="CAH2034643.1"/>
    </source>
</evidence>
<dbReference type="EMBL" id="OW152813">
    <property type="protein sequence ID" value="CAH2034643.1"/>
    <property type="molecule type" value="Genomic_DNA"/>
</dbReference>
<name>A0ABN8HP76_9NEOP</name>
<evidence type="ECO:0000313" key="2">
    <source>
        <dbReference type="Proteomes" id="UP000837857"/>
    </source>
</evidence>
<protein>
    <submittedName>
        <fullName evidence="1">Uncharacterized protein</fullName>
    </submittedName>
</protein>
<gene>
    <name evidence="1" type="ORF">IPOD504_LOCUS226</name>
</gene>
<sequence length="80" mass="9060">MRDVIYCAGPFSRPALIDLPVPGVRGEGCKRSVLHGKCIANWRYHSTAKHGADRFLILQVTQWSREAVVLEATRLRWAAR</sequence>
<dbReference type="Proteomes" id="UP000837857">
    <property type="component" value="Chromosome 1"/>
</dbReference>
<keyword evidence="2" id="KW-1185">Reference proteome</keyword>
<reference evidence="1" key="1">
    <citation type="submission" date="2022-03" db="EMBL/GenBank/DDBJ databases">
        <authorList>
            <person name="Martin H S."/>
        </authorList>
    </citation>
    <scope>NUCLEOTIDE SEQUENCE</scope>
</reference>
<accession>A0ABN8HP76</accession>
<proteinExistence type="predicted"/>